<dbReference type="PANTHER" id="PTHR42087:SF1">
    <property type="entry name" value="ILP IS AN APOPTOSIS INHIBITOR"/>
    <property type="match status" value="1"/>
</dbReference>
<evidence type="ECO:0000313" key="3">
    <source>
        <dbReference type="Proteomes" id="UP001287356"/>
    </source>
</evidence>
<comment type="caution">
    <text evidence="2">The sequence shown here is derived from an EMBL/GenBank/DDBJ whole genome shotgun (WGS) entry which is preliminary data.</text>
</comment>
<feature type="region of interest" description="Disordered" evidence="1">
    <location>
        <begin position="80"/>
        <end position="130"/>
    </location>
</feature>
<reference evidence="2" key="1">
    <citation type="journal article" date="2023" name="Mol. Phylogenet. Evol.">
        <title>Genome-scale phylogeny and comparative genomics of the fungal order Sordariales.</title>
        <authorList>
            <person name="Hensen N."/>
            <person name="Bonometti L."/>
            <person name="Westerberg I."/>
            <person name="Brannstrom I.O."/>
            <person name="Guillou S."/>
            <person name="Cros-Aarteil S."/>
            <person name="Calhoun S."/>
            <person name="Haridas S."/>
            <person name="Kuo A."/>
            <person name="Mondo S."/>
            <person name="Pangilinan J."/>
            <person name="Riley R."/>
            <person name="LaButti K."/>
            <person name="Andreopoulos B."/>
            <person name="Lipzen A."/>
            <person name="Chen C."/>
            <person name="Yan M."/>
            <person name="Daum C."/>
            <person name="Ng V."/>
            <person name="Clum A."/>
            <person name="Steindorff A."/>
            <person name="Ohm R.A."/>
            <person name="Martin F."/>
            <person name="Silar P."/>
            <person name="Natvig D.O."/>
            <person name="Lalanne C."/>
            <person name="Gautier V."/>
            <person name="Ament-Velasquez S.L."/>
            <person name="Kruys A."/>
            <person name="Hutchinson M.I."/>
            <person name="Powell A.J."/>
            <person name="Barry K."/>
            <person name="Miller A.N."/>
            <person name="Grigoriev I.V."/>
            <person name="Debuchy R."/>
            <person name="Gladieux P."/>
            <person name="Hiltunen Thoren M."/>
            <person name="Johannesson H."/>
        </authorList>
    </citation>
    <scope>NUCLEOTIDE SEQUENCE</scope>
    <source>
        <strain evidence="2">CBS 958.72</strain>
    </source>
</reference>
<dbReference type="AlphaFoldDB" id="A0AAE0KCZ9"/>
<accession>A0AAE0KCZ9</accession>
<dbReference type="PANTHER" id="PTHR42087">
    <property type="entry name" value="ILP IS AN APOPTOSIS INHIBITOR"/>
    <property type="match status" value="1"/>
</dbReference>
<evidence type="ECO:0000313" key="2">
    <source>
        <dbReference type="EMBL" id="KAK3373900.1"/>
    </source>
</evidence>
<feature type="compositionally biased region" description="Low complexity" evidence="1">
    <location>
        <begin position="118"/>
        <end position="130"/>
    </location>
</feature>
<proteinExistence type="predicted"/>
<evidence type="ECO:0008006" key="4">
    <source>
        <dbReference type="Google" id="ProtNLM"/>
    </source>
</evidence>
<feature type="region of interest" description="Disordered" evidence="1">
    <location>
        <begin position="237"/>
        <end position="283"/>
    </location>
</feature>
<evidence type="ECO:0000256" key="1">
    <source>
        <dbReference type="SAM" id="MobiDB-lite"/>
    </source>
</evidence>
<name>A0AAE0KCZ9_9PEZI</name>
<sequence>MAFPRPGAPSFKHEKSFLDPDFDMFDWHPHFLSCARFFLDHAQFEGPVQNLAAFLNIQLPFQKAATAVYHAALVSSSLSVHGEPPSGGSGGMGSMGAGGSGGSSRAGSAKLPSPPPLGGASASAGGSTYPPSSVTTLAPYVRRLVATGFDFPAVMHSFFGDDWRAGVGPLHQQERRNYLFAAKSDNWLRVKTSYDMGESETIPFIRPLQGVSEEEISSAEAAWSEWLAMQDWMLGPRAPEAEGGDASGGASNRRSNGTAGLGRMGNGKAYGGGGRVNIKKEEN</sequence>
<dbReference type="InterPro" id="IPR053267">
    <property type="entry name" value="Verrucosidin_biosynth-assoc"/>
</dbReference>
<feature type="compositionally biased region" description="Gly residues" evidence="1">
    <location>
        <begin position="85"/>
        <end position="104"/>
    </location>
</feature>
<protein>
    <recommendedName>
        <fullName evidence="4">Ilp is an apoptosis inhibitor</fullName>
    </recommendedName>
</protein>
<dbReference type="EMBL" id="JAULSN010000004">
    <property type="protein sequence ID" value="KAK3373900.1"/>
    <property type="molecule type" value="Genomic_DNA"/>
</dbReference>
<dbReference type="Proteomes" id="UP001287356">
    <property type="component" value="Unassembled WGS sequence"/>
</dbReference>
<keyword evidence="3" id="KW-1185">Reference proteome</keyword>
<gene>
    <name evidence="2" type="ORF">B0T24DRAFT_279681</name>
</gene>
<reference evidence="2" key="2">
    <citation type="submission" date="2023-06" db="EMBL/GenBank/DDBJ databases">
        <authorList>
            <consortium name="Lawrence Berkeley National Laboratory"/>
            <person name="Haridas S."/>
            <person name="Hensen N."/>
            <person name="Bonometti L."/>
            <person name="Westerberg I."/>
            <person name="Brannstrom I.O."/>
            <person name="Guillou S."/>
            <person name="Cros-Aarteil S."/>
            <person name="Calhoun S."/>
            <person name="Kuo A."/>
            <person name="Mondo S."/>
            <person name="Pangilinan J."/>
            <person name="Riley R."/>
            <person name="Labutti K."/>
            <person name="Andreopoulos B."/>
            <person name="Lipzen A."/>
            <person name="Chen C."/>
            <person name="Yanf M."/>
            <person name="Daum C."/>
            <person name="Ng V."/>
            <person name="Clum A."/>
            <person name="Steindorff A."/>
            <person name="Ohm R."/>
            <person name="Martin F."/>
            <person name="Silar P."/>
            <person name="Natvig D."/>
            <person name="Lalanne C."/>
            <person name="Gautier V."/>
            <person name="Ament-Velasquez S.L."/>
            <person name="Kruys A."/>
            <person name="Hutchinson M.I."/>
            <person name="Powell A.J."/>
            <person name="Barry K."/>
            <person name="Miller A.N."/>
            <person name="Grigoriev I.V."/>
            <person name="Debuchy R."/>
            <person name="Gladieux P."/>
            <person name="Thoren M.H."/>
            <person name="Johannesson H."/>
        </authorList>
    </citation>
    <scope>NUCLEOTIDE SEQUENCE</scope>
    <source>
        <strain evidence="2">CBS 958.72</strain>
    </source>
</reference>
<feature type="compositionally biased region" description="Gly residues" evidence="1">
    <location>
        <begin position="259"/>
        <end position="275"/>
    </location>
</feature>
<organism evidence="2 3">
    <name type="scientific">Lasiosphaeria ovina</name>
    <dbReference type="NCBI Taxonomy" id="92902"/>
    <lineage>
        <taxon>Eukaryota</taxon>
        <taxon>Fungi</taxon>
        <taxon>Dikarya</taxon>
        <taxon>Ascomycota</taxon>
        <taxon>Pezizomycotina</taxon>
        <taxon>Sordariomycetes</taxon>
        <taxon>Sordariomycetidae</taxon>
        <taxon>Sordariales</taxon>
        <taxon>Lasiosphaeriaceae</taxon>
        <taxon>Lasiosphaeria</taxon>
    </lineage>
</organism>